<sequence>MVKRMINNQFVPDWVIELYVKEEHVSAFKLYVCIIPYGFKY</sequence>
<protein>
    <submittedName>
        <fullName evidence="1">Uncharacterized protein</fullName>
    </submittedName>
</protein>
<dbReference type="AlphaFoldDB" id="B3JEM8"/>
<reference evidence="1 2" key="1">
    <citation type="submission" date="2008-04" db="EMBL/GenBank/DDBJ databases">
        <title>Draft genome sequence of Bacteroides coprocola (DSM 17136).</title>
        <authorList>
            <person name="Sudarsanam P."/>
            <person name="Ley R."/>
            <person name="Guruge J."/>
            <person name="Turnbaugh P.J."/>
            <person name="Mahowald M."/>
            <person name="Liep D."/>
            <person name="Gordon J."/>
        </authorList>
    </citation>
    <scope>NUCLEOTIDE SEQUENCE [LARGE SCALE GENOMIC DNA]</scope>
    <source>
        <strain evidence="1 2">DSM 17136</strain>
    </source>
</reference>
<dbReference type="Proteomes" id="UP000003146">
    <property type="component" value="Unassembled WGS sequence"/>
</dbReference>
<evidence type="ECO:0000313" key="2">
    <source>
        <dbReference type="Proteomes" id="UP000003146"/>
    </source>
</evidence>
<reference evidence="1 2" key="2">
    <citation type="submission" date="2008-04" db="EMBL/GenBank/DDBJ databases">
        <authorList>
            <person name="Fulton L."/>
            <person name="Clifton S."/>
            <person name="Fulton B."/>
            <person name="Xu J."/>
            <person name="Minx P."/>
            <person name="Pepin K.H."/>
            <person name="Johnson M."/>
            <person name="Thiruvilangam P."/>
            <person name="Bhonagiri V."/>
            <person name="Nash W.E."/>
            <person name="Mardis E.R."/>
            <person name="Wilson R.K."/>
        </authorList>
    </citation>
    <scope>NUCLEOTIDE SEQUENCE [LARGE SCALE GENOMIC DNA]</scope>
    <source>
        <strain evidence="1 2">DSM 17136</strain>
    </source>
</reference>
<accession>B3JEM8</accession>
<dbReference type="EMBL" id="ABIY02000037">
    <property type="protein sequence ID" value="EDV02585.1"/>
    <property type="molecule type" value="Genomic_DNA"/>
</dbReference>
<organism evidence="1 2">
    <name type="scientific">Phocaeicola coprocola DSM 17136</name>
    <dbReference type="NCBI Taxonomy" id="470145"/>
    <lineage>
        <taxon>Bacteria</taxon>
        <taxon>Pseudomonadati</taxon>
        <taxon>Bacteroidota</taxon>
        <taxon>Bacteroidia</taxon>
        <taxon>Bacteroidales</taxon>
        <taxon>Bacteroidaceae</taxon>
        <taxon>Phocaeicola</taxon>
    </lineage>
</organism>
<gene>
    <name evidence="1" type="ORF">BACCOP_00321</name>
</gene>
<dbReference type="HOGENOM" id="CLU_3280896_0_0_10"/>
<proteinExistence type="predicted"/>
<dbReference type="STRING" id="470145.BACCOP_00321"/>
<evidence type="ECO:0000313" key="1">
    <source>
        <dbReference type="EMBL" id="EDV02585.1"/>
    </source>
</evidence>
<comment type="caution">
    <text evidence="1">The sequence shown here is derived from an EMBL/GenBank/DDBJ whole genome shotgun (WGS) entry which is preliminary data.</text>
</comment>
<feature type="non-terminal residue" evidence="1">
    <location>
        <position position="41"/>
    </location>
</feature>
<name>B3JEM8_9BACT</name>